<dbReference type="Proteomes" id="UP001177021">
    <property type="component" value="Unassembled WGS sequence"/>
</dbReference>
<sequence length="1058" mass="119161">MAEVLGSFVSALISSAVDKISVQELKDFFRGYKIDDQILQNLKMHLLSVSTVLSDAEEKQFCDPYVKEWVDKLKNTAYDADDLLDEIVTKGKYKARGFAPSLNVFSERPQSRVEDIVERLKTLVEFIDILGLKKGGIGKSLSYVSATTSLVDESRVYGRTVDKEKIIDFLLSENSNNVGVAVGAIVGMRGIGKTTLAQVLYNNERVMNHFQSRSWASVSESMDMHEITKQVLESFMLCQYKGEGVIQRDWLPVATFNAIQVLLKHTLTRKRFLLVLDGFEHDNYLDWDNFLKPFQSAKCGSKIILTTRSTRVATGIRADLTHSLPFLSHEDSWELFWYHAFMAKTPNQRSCDLIEAGNKIVKRCEGLPLALITLGSLLYSKEDNEEWENVSKSTLVDLSRGKRNIFSELISSYVDLPSHLKQCFAFCAIYPRDVIIDKWKLIYLWMAEGVLPRTPGKRMEEIGEECFEELVSNSFLRCISQENYLMHNLMHELSECVAGDFCYKLDDSDPKTIEMNSVRHISYLQGVYEKDETFETYDNCTLLRTFLPFNYIPFVDRTPICASIPAMLSKTKKLRVLSLARYDTRIFPDSVGGLMYLRYLDLSNTLISSLPDSICSFYNLETLLLVRCTHLKLLPSKISNLINLRQLDISDSGVEKMPANFGKLKCLQLLPCFVVGDDGGSNVSELGELSGLHGSLSIVNLQNVLTGEEASNAGLNKKKNLHEVTFNWTSATHNQQSENMVIDKLNPHPKLRRLKIYGFGGDKFPSWQLESSSISSGHRSESESLTLLKELYIEKCPNLTGKLPDNLPSLTKLVIKSCPTLQDSMPWVPRLRELNITSCETFVSLPEAMMKGNQDIESIIIESCPSLVSIPTNDMSRTISCLKISWCGKLELFPQVENSHCYHVLQRLHLKRSCDSLAVFQFSLFPKLEDLSIEDCPALETFLSTANILPSLQKLNLKGCTKLVLFSQGDFPAMPSLTSIQLNGLSNLTSLENIGMNCLTSLKTLKIEDCINLGSLPPVSSLVHLNIKSCPILKKECESDTGKYKSMVSLIHNTVIED</sequence>
<accession>A0ACB0KFL2</accession>
<keyword evidence="2" id="KW-1185">Reference proteome</keyword>
<comment type="caution">
    <text evidence="1">The sequence shown here is derived from an EMBL/GenBank/DDBJ whole genome shotgun (WGS) entry which is preliminary data.</text>
</comment>
<protein>
    <submittedName>
        <fullName evidence="1">Uncharacterized protein</fullName>
    </submittedName>
</protein>
<evidence type="ECO:0000313" key="1">
    <source>
        <dbReference type="EMBL" id="CAJ2655119.1"/>
    </source>
</evidence>
<gene>
    <name evidence="1" type="ORF">MILVUS5_LOCUS22119</name>
</gene>
<dbReference type="EMBL" id="CASHSV030000206">
    <property type="protein sequence ID" value="CAJ2655119.1"/>
    <property type="molecule type" value="Genomic_DNA"/>
</dbReference>
<proteinExistence type="predicted"/>
<reference evidence="1" key="1">
    <citation type="submission" date="2023-10" db="EMBL/GenBank/DDBJ databases">
        <authorList>
            <person name="Rodriguez Cubillos JULIANA M."/>
            <person name="De Vega J."/>
        </authorList>
    </citation>
    <scope>NUCLEOTIDE SEQUENCE</scope>
</reference>
<organism evidence="1 2">
    <name type="scientific">Trifolium pratense</name>
    <name type="common">Red clover</name>
    <dbReference type="NCBI Taxonomy" id="57577"/>
    <lineage>
        <taxon>Eukaryota</taxon>
        <taxon>Viridiplantae</taxon>
        <taxon>Streptophyta</taxon>
        <taxon>Embryophyta</taxon>
        <taxon>Tracheophyta</taxon>
        <taxon>Spermatophyta</taxon>
        <taxon>Magnoliopsida</taxon>
        <taxon>eudicotyledons</taxon>
        <taxon>Gunneridae</taxon>
        <taxon>Pentapetalae</taxon>
        <taxon>rosids</taxon>
        <taxon>fabids</taxon>
        <taxon>Fabales</taxon>
        <taxon>Fabaceae</taxon>
        <taxon>Papilionoideae</taxon>
        <taxon>50 kb inversion clade</taxon>
        <taxon>NPAAA clade</taxon>
        <taxon>Hologalegina</taxon>
        <taxon>IRL clade</taxon>
        <taxon>Trifolieae</taxon>
        <taxon>Trifolium</taxon>
    </lineage>
</organism>
<name>A0ACB0KFL2_TRIPR</name>
<evidence type="ECO:0000313" key="2">
    <source>
        <dbReference type="Proteomes" id="UP001177021"/>
    </source>
</evidence>